<reference evidence="3" key="1">
    <citation type="submission" date="2017-06" db="EMBL/GenBank/DDBJ databases">
        <authorList>
            <person name="Varghese N."/>
            <person name="Submissions S."/>
        </authorList>
    </citation>
    <scope>NUCLEOTIDE SEQUENCE [LARGE SCALE GENOMIC DNA]</scope>
    <source>
        <strain evidence="3">DSM 27993</strain>
    </source>
</reference>
<proteinExistence type="predicted"/>
<feature type="domain" description="YARHG" evidence="1">
    <location>
        <begin position="551"/>
        <end position="634"/>
    </location>
</feature>
<evidence type="ECO:0000313" key="2">
    <source>
        <dbReference type="EMBL" id="SNR37881.1"/>
    </source>
</evidence>
<dbReference type="EMBL" id="FZNX01000001">
    <property type="protein sequence ID" value="SNR37881.1"/>
    <property type="molecule type" value="Genomic_DNA"/>
</dbReference>
<keyword evidence="3" id="KW-1185">Reference proteome</keyword>
<protein>
    <submittedName>
        <fullName evidence="2">Antitoxin component YwqK of the YwqJK toxin-antitoxin module</fullName>
    </submittedName>
</protein>
<dbReference type="Gene3D" id="1.20.58.1690">
    <property type="match status" value="1"/>
</dbReference>
<dbReference type="InterPro" id="IPR025582">
    <property type="entry name" value="YARHG_dom"/>
</dbReference>
<dbReference type="Proteomes" id="UP000198412">
    <property type="component" value="Unassembled WGS sequence"/>
</dbReference>
<sequence>MKNAIMKNSTLILLFFCSLISCNSVKKEAIKIDFNDEIKINDILELPKYKKLFIDEDYKEYINDKWEFKMGLISKYPDAIESQALASLNADNNEDLEGLKSIASTAYSFTKTGKNLLFGLYELNSLDKTKNKLYETFSNTKISLANNFEVNTFDFLDSNCVFPQNHKVKFENRLQNYKSLSLIIKRDEQLTDDLEDLGDDVDDLFMYSFDLKTKILLNNILKKDATIPLISKHGIEILNSDEVHETLTSSSYLNRYFKLLKKVVSKLNNMTFQIPIEDWNEDKKNDYNFIINDVKVRIKNDLSNFSSLLSPKGLTNLENNTKNIVDSNSNDVVKEVKTYFENGQLESISYKKNGKLNGEFKTYLENGQIELAGSYKNGKVNGEVKKYNKSGQLESVSEYSEGVLYIIKSFHENGKLKTSGNIVGNNKIGEWSVFYENGQLVTSGKYEEGKKVGNWKRYYENGELEEFGKYEKDEQVGHWKFYHKNGKLSANGEFLNNVKHGEWRYFYDNGEIKMEAFYENGKLNGETKEYFENEQISSSGEMSKGKKEIESKQKYPQASKRLLTLNDLEDMPSEELKIMRNEIFARYGHSFSKGGAMESYFKNQSWYTSKNLDATNLLTEIEKKNIKLIKTMEQH</sequence>
<dbReference type="SMART" id="SM01324">
    <property type="entry name" value="YARHG"/>
    <property type="match status" value="1"/>
</dbReference>
<evidence type="ECO:0000259" key="1">
    <source>
        <dbReference type="SMART" id="SM01324"/>
    </source>
</evidence>
<dbReference type="PANTHER" id="PTHR33706:SF1">
    <property type="entry name" value="TPR REPEAT PROTEIN"/>
    <property type="match status" value="1"/>
</dbReference>
<dbReference type="PANTHER" id="PTHR33706">
    <property type="entry name" value="MORN VARIANT REPEAT PROTEIN"/>
    <property type="match status" value="1"/>
</dbReference>
<organism evidence="2 3">
    <name type="scientific">Lutibacter flavus</name>
    <dbReference type="NCBI Taxonomy" id="691689"/>
    <lineage>
        <taxon>Bacteria</taxon>
        <taxon>Pseudomonadati</taxon>
        <taxon>Bacteroidota</taxon>
        <taxon>Flavobacteriia</taxon>
        <taxon>Flavobacteriales</taxon>
        <taxon>Flavobacteriaceae</taxon>
        <taxon>Lutibacter</taxon>
    </lineage>
</organism>
<accession>A0A238VUM0</accession>
<dbReference type="InterPro" id="IPR038434">
    <property type="entry name" value="YARHG_sf"/>
</dbReference>
<dbReference type="SUPFAM" id="SSF82185">
    <property type="entry name" value="Histone H3 K4-specific methyltransferase SET7/9 N-terminal domain"/>
    <property type="match status" value="3"/>
</dbReference>
<dbReference type="RefSeq" id="WP_089377335.1">
    <property type="nucleotide sequence ID" value="NZ_FZNX01000001.1"/>
</dbReference>
<gene>
    <name evidence="2" type="ORF">SAMN04488111_1048</name>
</gene>
<dbReference type="AlphaFoldDB" id="A0A238VUM0"/>
<evidence type="ECO:0000313" key="3">
    <source>
        <dbReference type="Proteomes" id="UP000198412"/>
    </source>
</evidence>
<dbReference type="Gene3D" id="3.90.930.1">
    <property type="match status" value="2"/>
</dbReference>
<name>A0A238VUM0_9FLAO</name>
<dbReference type="InterPro" id="IPR011652">
    <property type="entry name" value="MORN_2"/>
</dbReference>
<dbReference type="Pfam" id="PF07661">
    <property type="entry name" value="MORN_2"/>
    <property type="match status" value="7"/>
</dbReference>
<dbReference type="Pfam" id="PF13308">
    <property type="entry name" value="YARHG"/>
    <property type="match status" value="1"/>
</dbReference>
<dbReference type="OrthoDB" id="7342920at2"/>
<dbReference type="PROSITE" id="PS51257">
    <property type="entry name" value="PROKAR_LIPOPROTEIN"/>
    <property type="match status" value="1"/>
</dbReference>